<dbReference type="AlphaFoldDB" id="A0A8I0DT54"/>
<evidence type="ECO:0000313" key="2">
    <source>
        <dbReference type="Proteomes" id="UP000652847"/>
    </source>
</evidence>
<comment type="caution">
    <text evidence="1">The sequence shown here is derived from an EMBL/GenBank/DDBJ whole genome shotgun (WGS) entry which is preliminary data.</text>
</comment>
<reference evidence="1 2" key="1">
    <citation type="submission" date="2020-08" db="EMBL/GenBank/DDBJ databases">
        <title>Genome public.</title>
        <authorList>
            <person name="Liu C."/>
            <person name="Sun Q."/>
        </authorList>
    </citation>
    <scope>NUCLEOTIDE SEQUENCE [LARGE SCALE GENOMIC DNA]</scope>
    <source>
        <strain evidence="1 2">BX17</strain>
    </source>
</reference>
<evidence type="ECO:0000313" key="1">
    <source>
        <dbReference type="EMBL" id="MBC5652538.1"/>
    </source>
</evidence>
<gene>
    <name evidence="1" type="ORF">H8S54_15870</name>
</gene>
<keyword evidence="2" id="KW-1185">Reference proteome</keyword>
<dbReference type="RefSeq" id="WP_186901799.1">
    <property type="nucleotide sequence ID" value="NZ_JACOOT010000038.1"/>
</dbReference>
<dbReference type="EMBL" id="JACOOT010000038">
    <property type="protein sequence ID" value="MBC5652538.1"/>
    <property type="molecule type" value="Genomic_DNA"/>
</dbReference>
<protein>
    <submittedName>
        <fullName evidence="1">Uncharacterized protein</fullName>
    </submittedName>
</protein>
<proteinExistence type="predicted"/>
<organism evidence="1 2">
    <name type="scientific">Blautia segnis</name>
    <dbReference type="NCBI Taxonomy" id="2763030"/>
    <lineage>
        <taxon>Bacteria</taxon>
        <taxon>Bacillati</taxon>
        <taxon>Bacillota</taxon>
        <taxon>Clostridia</taxon>
        <taxon>Lachnospirales</taxon>
        <taxon>Lachnospiraceae</taxon>
        <taxon>Blautia</taxon>
    </lineage>
</organism>
<name>A0A8I0DT54_9FIRM</name>
<accession>A0A8I0DT54</accession>
<sequence>MKHFFDMMMTVMVGFVTGVFCGKGNALQFVKVLVSGQAAGAQTWLRSGCSEGPCSVREKLISGKLLQKMTSEEMHAADAEKRKVTAAEMRGKNSNRIRDVFYKRSNRIRDVFHKNSNRIRDVYFKKGLPYMRQSVCRGSPL</sequence>
<dbReference type="Proteomes" id="UP000652847">
    <property type="component" value="Unassembled WGS sequence"/>
</dbReference>